<evidence type="ECO:0000256" key="1">
    <source>
        <dbReference type="ARBA" id="ARBA00000900"/>
    </source>
</evidence>
<keyword evidence="8 10" id="KW-1133">Transmembrane helix</keyword>
<feature type="transmembrane region" description="Helical" evidence="10">
    <location>
        <begin position="21"/>
        <end position="50"/>
    </location>
</feature>
<keyword evidence="7" id="KW-0833">Ubl conjugation pathway</keyword>
<evidence type="ECO:0000256" key="6">
    <source>
        <dbReference type="ARBA" id="ARBA00022692"/>
    </source>
</evidence>
<evidence type="ECO:0000313" key="12">
    <source>
        <dbReference type="Proteomes" id="UP000193380"/>
    </source>
</evidence>
<evidence type="ECO:0000256" key="4">
    <source>
        <dbReference type="ARBA" id="ARBA00012483"/>
    </source>
</evidence>
<evidence type="ECO:0000256" key="2">
    <source>
        <dbReference type="ARBA" id="ARBA00004141"/>
    </source>
</evidence>
<keyword evidence="6 10" id="KW-0812">Transmembrane</keyword>
<comment type="subcellular location">
    <subcellularLocation>
        <location evidence="2">Membrane</location>
        <topology evidence="2">Multi-pass membrane protein</topology>
    </subcellularLocation>
</comment>
<sequence length="70" mass="8002">MTLILCHGFAALVRFQRSRRLLGVCYIVVKVSLLVVVEIGVFPLICGWWLDICSLVQTYLFFLPNPSLFL</sequence>
<name>A0A060ZAD9_ONCMY</name>
<feature type="non-terminal residue" evidence="11">
    <location>
        <position position="70"/>
    </location>
</feature>
<accession>A0A060ZAD9</accession>
<dbReference type="GO" id="GO:0005789">
    <property type="term" value="C:endoplasmic reticulum membrane"/>
    <property type="evidence" value="ECO:0007669"/>
    <property type="project" value="TreeGrafter"/>
</dbReference>
<dbReference type="STRING" id="8022.A0A060ZAD9"/>
<evidence type="ECO:0000256" key="8">
    <source>
        <dbReference type="ARBA" id="ARBA00022989"/>
    </source>
</evidence>
<keyword evidence="9 10" id="KW-0472">Membrane</keyword>
<keyword evidence="5" id="KW-0808">Transferase</keyword>
<evidence type="ECO:0000256" key="9">
    <source>
        <dbReference type="ARBA" id="ARBA00023136"/>
    </source>
</evidence>
<evidence type="ECO:0000256" key="10">
    <source>
        <dbReference type="SAM" id="Phobius"/>
    </source>
</evidence>
<dbReference type="PaxDb" id="8022-A0A060ZAD9"/>
<dbReference type="EMBL" id="FR961467">
    <property type="protein sequence ID" value="CDR00812.1"/>
    <property type="molecule type" value="Genomic_DNA"/>
</dbReference>
<reference evidence="11" key="2">
    <citation type="submission" date="2014-03" db="EMBL/GenBank/DDBJ databases">
        <authorList>
            <person name="Genoscope - CEA"/>
        </authorList>
    </citation>
    <scope>NUCLEOTIDE SEQUENCE</scope>
</reference>
<evidence type="ECO:0000313" key="11">
    <source>
        <dbReference type="EMBL" id="CDR00812.1"/>
    </source>
</evidence>
<gene>
    <name evidence="11" type="ORF">GSONMT00014696001</name>
</gene>
<dbReference type="PANTHER" id="PTHR13145">
    <property type="entry name" value="SSM4 PROTEIN"/>
    <property type="match status" value="1"/>
</dbReference>
<dbReference type="EC" id="2.3.2.27" evidence="4"/>
<organism evidence="11 12">
    <name type="scientific">Oncorhynchus mykiss</name>
    <name type="common">Rainbow trout</name>
    <name type="synonym">Salmo gairdneri</name>
    <dbReference type="NCBI Taxonomy" id="8022"/>
    <lineage>
        <taxon>Eukaryota</taxon>
        <taxon>Metazoa</taxon>
        <taxon>Chordata</taxon>
        <taxon>Craniata</taxon>
        <taxon>Vertebrata</taxon>
        <taxon>Euteleostomi</taxon>
        <taxon>Actinopterygii</taxon>
        <taxon>Neopterygii</taxon>
        <taxon>Teleostei</taxon>
        <taxon>Protacanthopterygii</taxon>
        <taxon>Salmoniformes</taxon>
        <taxon>Salmonidae</taxon>
        <taxon>Salmoninae</taxon>
        <taxon>Oncorhynchus</taxon>
    </lineage>
</organism>
<dbReference type="AlphaFoldDB" id="A0A060ZAD9"/>
<comment type="pathway">
    <text evidence="3">Protein modification; protein ubiquitination.</text>
</comment>
<evidence type="ECO:0000256" key="5">
    <source>
        <dbReference type="ARBA" id="ARBA00022679"/>
    </source>
</evidence>
<protein>
    <recommendedName>
        <fullName evidence="4">RING-type E3 ubiquitin transferase</fullName>
        <ecNumber evidence="4">2.3.2.27</ecNumber>
    </recommendedName>
</protein>
<evidence type="ECO:0000256" key="7">
    <source>
        <dbReference type="ARBA" id="ARBA00022786"/>
    </source>
</evidence>
<comment type="catalytic activity">
    <reaction evidence="1">
        <text>S-ubiquitinyl-[E2 ubiquitin-conjugating enzyme]-L-cysteine + [acceptor protein]-L-lysine = [E2 ubiquitin-conjugating enzyme]-L-cysteine + N(6)-ubiquitinyl-[acceptor protein]-L-lysine.</text>
        <dbReference type="EC" id="2.3.2.27"/>
    </reaction>
</comment>
<proteinExistence type="predicted"/>
<reference evidence="11" key="1">
    <citation type="journal article" date="2014" name="Nat. Commun.">
        <title>The rainbow trout genome provides novel insights into evolution after whole-genome duplication in vertebrates.</title>
        <authorList>
            <person name="Berthelot C."/>
            <person name="Brunet F."/>
            <person name="Chalopin D."/>
            <person name="Juanchich A."/>
            <person name="Bernard M."/>
            <person name="Noel B."/>
            <person name="Bento P."/>
            <person name="Da Silva C."/>
            <person name="Labadie K."/>
            <person name="Alberti A."/>
            <person name="Aury J.M."/>
            <person name="Louis A."/>
            <person name="Dehais P."/>
            <person name="Bardou P."/>
            <person name="Montfort J."/>
            <person name="Klopp C."/>
            <person name="Cabau C."/>
            <person name="Gaspin C."/>
            <person name="Thorgaard G.H."/>
            <person name="Boussaha M."/>
            <person name="Quillet E."/>
            <person name="Guyomard R."/>
            <person name="Galiana D."/>
            <person name="Bobe J."/>
            <person name="Volff J.N."/>
            <person name="Genet C."/>
            <person name="Wincker P."/>
            <person name="Jaillon O."/>
            <person name="Roest Crollius H."/>
            <person name="Guiguen Y."/>
        </authorList>
    </citation>
    <scope>NUCLEOTIDE SEQUENCE [LARGE SCALE GENOMIC DNA]</scope>
</reference>
<evidence type="ECO:0000256" key="3">
    <source>
        <dbReference type="ARBA" id="ARBA00004906"/>
    </source>
</evidence>
<dbReference type="PANTHER" id="PTHR13145:SF0">
    <property type="entry name" value="E3 UBIQUITIN-PROTEIN LIGASE MARCHF6"/>
    <property type="match status" value="1"/>
</dbReference>
<dbReference type="Proteomes" id="UP000193380">
    <property type="component" value="Unassembled WGS sequence"/>
</dbReference>
<dbReference type="GO" id="GO:0061630">
    <property type="term" value="F:ubiquitin protein ligase activity"/>
    <property type="evidence" value="ECO:0007669"/>
    <property type="project" value="UniProtKB-EC"/>
</dbReference>
<dbReference type="GO" id="GO:0036503">
    <property type="term" value="P:ERAD pathway"/>
    <property type="evidence" value="ECO:0007669"/>
    <property type="project" value="TreeGrafter"/>
</dbReference>